<dbReference type="KEGG" id="hmr:Hipma_1335"/>
<dbReference type="InterPro" id="IPR011047">
    <property type="entry name" value="Quinoprotein_ADH-like_sf"/>
</dbReference>
<evidence type="ECO:0000259" key="2">
    <source>
        <dbReference type="Pfam" id="PF13360"/>
    </source>
</evidence>
<dbReference type="PANTHER" id="PTHR34512">
    <property type="entry name" value="CELL SURFACE PROTEIN"/>
    <property type="match status" value="1"/>
</dbReference>
<dbReference type="InParanoid" id="F2LXQ1"/>
<dbReference type="SUPFAM" id="SSF50998">
    <property type="entry name" value="Quinoprotein alcohol dehydrogenase-like"/>
    <property type="match status" value="1"/>
</dbReference>
<dbReference type="InterPro" id="IPR002372">
    <property type="entry name" value="PQQ_rpt_dom"/>
</dbReference>
<reference evidence="4" key="2">
    <citation type="submission" date="2011-03" db="EMBL/GenBank/DDBJ databases">
        <title>The complete genome of Hippea maritima DSM 10411.</title>
        <authorList>
            <consortium name="US DOE Joint Genome Institute (JGI-PGF)"/>
            <person name="Lucas S."/>
            <person name="Copeland A."/>
            <person name="Lapidus A."/>
            <person name="Bruce D."/>
            <person name="Goodwin L."/>
            <person name="Pitluck S."/>
            <person name="Peters L."/>
            <person name="Kyrpides N."/>
            <person name="Mavromatis K."/>
            <person name="Pagani I."/>
            <person name="Ivanova N."/>
            <person name="Mikhailova N."/>
            <person name="Lu M."/>
            <person name="Detter J.C."/>
            <person name="Tapia R."/>
            <person name="Han C."/>
            <person name="Land M."/>
            <person name="Hauser L."/>
            <person name="Markowitz V."/>
            <person name="Cheng J.-F."/>
            <person name="Hugenholtz P."/>
            <person name="Woyke T."/>
            <person name="Wu D."/>
            <person name="Spring S."/>
            <person name="Schroeder M."/>
            <person name="Brambilla E."/>
            <person name="Klenk H.-P."/>
            <person name="Eisen J.A."/>
        </authorList>
    </citation>
    <scope>NUCLEOTIDE SEQUENCE [LARGE SCALE GENOMIC DNA]</scope>
    <source>
        <strain evidence="4">ATCC 700847 / DSM 10411 / MH2</strain>
    </source>
</reference>
<dbReference type="RefSeq" id="WP_013682324.1">
    <property type="nucleotide sequence ID" value="NC_015318.1"/>
</dbReference>
<dbReference type="Proteomes" id="UP000008139">
    <property type="component" value="Chromosome"/>
</dbReference>
<organism evidence="3 4">
    <name type="scientific">Hippea maritima (strain ATCC 700847 / DSM 10411 / MH2)</name>
    <dbReference type="NCBI Taxonomy" id="760142"/>
    <lineage>
        <taxon>Bacteria</taxon>
        <taxon>Pseudomonadati</taxon>
        <taxon>Campylobacterota</taxon>
        <taxon>Desulfurellia</taxon>
        <taxon>Desulfurellales</taxon>
        <taxon>Hippeaceae</taxon>
        <taxon>Hippea</taxon>
    </lineage>
</organism>
<dbReference type="FunCoup" id="F2LXQ1">
    <property type="interactions" value="19"/>
</dbReference>
<sequence>MRKIVSFILVLIAFALSSCSSSNKFVLKVEEHKQLSQSLAPPIDYESVADVDNVGYKAYLTSHDGFLYIGNLDGEVYEIDPKKETKRLVVEFEDEPVEVALGVEGSYLFVGTNKGGLYKVDLKTGKVLAKRQFDFPVVGRIYTKSDKVYVTVENDTVYCLSDNDLSTVWKYTHGEFNMLDIRGFSGILFGDDGLYVGFDDGSVDKISYKGDQIWEAQVGEGNMFIDSDTTPVSSGGKIYITTTNGYTEAVSREDGSIVWKRKISTYSNIQQSIFGLYLADEEGNLYCLDKSGGETIWKTKLTDEGNIYSLKVIGRVVFALTQQGKLIALDYLNGKVLDIKDLGDEFSSGMLYCCDRLFVVSRDGEIYSIFSK</sequence>
<protein>
    <recommendedName>
        <fullName evidence="2">Pyrrolo-quinoline quinone repeat domain-containing protein</fullName>
    </recommendedName>
</protein>
<dbReference type="Gene3D" id="2.130.10.10">
    <property type="entry name" value="YVTN repeat-like/Quinoprotein amine dehydrogenase"/>
    <property type="match status" value="1"/>
</dbReference>
<proteinExistence type="predicted"/>
<dbReference type="AlphaFoldDB" id="F2LXQ1"/>
<feature type="signal peptide" evidence="1">
    <location>
        <begin position="1"/>
        <end position="24"/>
    </location>
</feature>
<reference evidence="3 4" key="1">
    <citation type="journal article" date="2011" name="Stand. Genomic Sci.">
        <title>Complete genome sequence of the thermophilic sulfur-reducer Hippea maritima type strain (MH(2)).</title>
        <authorList>
            <person name="Huntemann M."/>
            <person name="Lu M."/>
            <person name="Nolan M."/>
            <person name="Lapidus A."/>
            <person name="Lucas S."/>
            <person name="Hammon N."/>
            <person name="Deshpande S."/>
            <person name="Cheng J.F."/>
            <person name="Tapia R."/>
            <person name="Han C."/>
            <person name="Goodwin L."/>
            <person name="Pitluck S."/>
            <person name="Liolios K."/>
            <person name="Pagani I."/>
            <person name="Ivanova N."/>
            <person name="Ovchinikova G."/>
            <person name="Pati A."/>
            <person name="Chen A."/>
            <person name="Palaniappan K."/>
            <person name="Land M."/>
            <person name="Hauser L."/>
            <person name="Jeffries C.D."/>
            <person name="Detter J.C."/>
            <person name="Brambilla E.M."/>
            <person name="Rohde M."/>
            <person name="Spring S."/>
            <person name="Goker M."/>
            <person name="Woyke T."/>
            <person name="Bristow J."/>
            <person name="Eisen J.A."/>
            <person name="Markowitz V."/>
            <person name="Hugenholtz P."/>
            <person name="Kyrpides N.C."/>
            <person name="Klenk H.P."/>
            <person name="Mavromatis K."/>
        </authorList>
    </citation>
    <scope>NUCLEOTIDE SEQUENCE [LARGE SCALE GENOMIC DNA]</scope>
    <source>
        <strain evidence="4">ATCC 700847 / DSM 10411 / MH2</strain>
    </source>
</reference>
<dbReference type="STRING" id="760142.Hipma_1335"/>
<dbReference type="EMBL" id="CP002606">
    <property type="protein sequence ID" value="AEA34292.1"/>
    <property type="molecule type" value="Genomic_DNA"/>
</dbReference>
<dbReference type="PROSITE" id="PS51257">
    <property type="entry name" value="PROKAR_LIPOPROTEIN"/>
    <property type="match status" value="1"/>
</dbReference>
<evidence type="ECO:0000313" key="4">
    <source>
        <dbReference type="Proteomes" id="UP000008139"/>
    </source>
</evidence>
<accession>F2LXQ1</accession>
<dbReference type="OrthoDB" id="5492729at2"/>
<dbReference type="HOGENOM" id="CLU_743493_0_0_7"/>
<feature type="domain" description="Pyrrolo-quinoline quinone repeat" evidence="2">
    <location>
        <begin position="96"/>
        <end position="299"/>
    </location>
</feature>
<keyword evidence="1" id="KW-0732">Signal</keyword>
<name>F2LXQ1_HIPMA</name>
<evidence type="ECO:0000256" key="1">
    <source>
        <dbReference type="SAM" id="SignalP"/>
    </source>
</evidence>
<dbReference type="PANTHER" id="PTHR34512:SF30">
    <property type="entry name" value="OUTER MEMBRANE PROTEIN ASSEMBLY FACTOR BAMB"/>
    <property type="match status" value="1"/>
</dbReference>
<dbReference type="Pfam" id="PF13360">
    <property type="entry name" value="PQQ_2"/>
    <property type="match status" value="1"/>
</dbReference>
<gene>
    <name evidence="3" type="ordered locus">Hipma_1335</name>
</gene>
<dbReference type="InterPro" id="IPR018391">
    <property type="entry name" value="PQQ_b-propeller_rpt"/>
</dbReference>
<evidence type="ECO:0000313" key="3">
    <source>
        <dbReference type="EMBL" id="AEA34292.1"/>
    </source>
</evidence>
<dbReference type="InterPro" id="IPR015943">
    <property type="entry name" value="WD40/YVTN_repeat-like_dom_sf"/>
</dbReference>
<dbReference type="eggNOG" id="COG1520">
    <property type="taxonomic scope" value="Bacteria"/>
</dbReference>
<dbReference type="SMART" id="SM00564">
    <property type="entry name" value="PQQ"/>
    <property type="match status" value="7"/>
</dbReference>
<keyword evidence="4" id="KW-1185">Reference proteome</keyword>
<feature type="chain" id="PRO_5003286213" description="Pyrrolo-quinoline quinone repeat domain-containing protein" evidence="1">
    <location>
        <begin position="25"/>
        <end position="372"/>
    </location>
</feature>